<organism evidence="1 2">
    <name type="scientific">Streptomyces salinarius</name>
    <dbReference type="NCBI Taxonomy" id="2762598"/>
    <lineage>
        <taxon>Bacteria</taxon>
        <taxon>Bacillati</taxon>
        <taxon>Actinomycetota</taxon>
        <taxon>Actinomycetes</taxon>
        <taxon>Kitasatosporales</taxon>
        <taxon>Streptomycetaceae</taxon>
        <taxon>Streptomyces</taxon>
    </lineage>
</organism>
<proteinExistence type="predicted"/>
<keyword evidence="2" id="KW-1185">Reference proteome</keyword>
<evidence type="ECO:0000313" key="2">
    <source>
        <dbReference type="Proteomes" id="UP001614264"/>
    </source>
</evidence>
<name>A0ABW8BMW9_9ACTN</name>
<gene>
    <name evidence="1" type="ORF">AB4829_33065</name>
</gene>
<accession>A0ABW8BMW9</accession>
<dbReference type="EMBL" id="JBITPR010000060">
    <property type="protein sequence ID" value="MFI7875410.1"/>
    <property type="molecule type" value="Genomic_DNA"/>
</dbReference>
<comment type="caution">
    <text evidence="1">The sequence shown here is derived from an EMBL/GenBank/DDBJ whole genome shotgun (WGS) entry which is preliminary data.</text>
</comment>
<evidence type="ECO:0000313" key="1">
    <source>
        <dbReference type="EMBL" id="MFI7875410.1"/>
    </source>
</evidence>
<dbReference type="Proteomes" id="UP001614264">
    <property type="component" value="Unassembled WGS sequence"/>
</dbReference>
<reference evidence="1 2" key="1">
    <citation type="submission" date="2024-07" db="EMBL/GenBank/DDBJ databases">
        <title>Whole genome sequencing of Prodigiosin pigment-producing Streptomyces salinarius isolated from rhizosphere soil of Arachis hypogaea.</title>
        <authorList>
            <person name="Vidhya A."/>
            <person name="Ramya S."/>
        </authorList>
    </citation>
    <scope>NUCLEOTIDE SEQUENCE [LARGE SCALE GENOMIC DNA]</scope>
    <source>
        <strain evidence="1 2">VRMG2420</strain>
    </source>
</reference>
<sequence>MPLDEHEGIPARWLMVPAGVELELTPPPPAHGTPHRRTGDGFAAHPAACRHCGAPGGGGDPAEELPAA</sequence>
<protein>
    <submittedName>
        <fullName evidence="1">Uncharacterized protein</fullName>
    </submittedName>
</protein>
<dbReference type="RefSeq" id="WP_125628750.1">
    <property type="nucleotide sequence ID" value="NZ_JBITPR010000060.1"/>
</dbReference>